<organism evidence="2 3">
    <name type="scientific">Pseudovibrio denitrificans</name>
    <dbReference type="NCBI Taxonomy" id="258256"/>
    <lineage>
        <taxon>Bacteria</taxon>
        <taxon>Pseudomonadati</taxon>
        <taxon>Pseudomonadota</taxon>
        <taxon>Alphaproteobacteria</taxon>
        <taxon>Hyphomicrobiales</taxon>
        <taxon>Stappiaceae</taxon>
        <taxon>Pseudovibrio</taxon>
    </lineage>
</organism>
<accession>A0A1I6YDX3</accession>
<evidence type="ECO:0000313" key="3">
    <source>
        <dbReference type="Proteomes" id="UP000183371"/>
    </source>
</evidence>
<evidence type="ECO:0000313" key="2">
    <source>
        <dbReference type="EMBL" id="SFT48541.1"/>
    </source>
</evidence>
<feature type="region of interest" description="Disordered" evidence="1">
    <location>
        <begin position="1"/>
        <end position="28"/>
    </location>
</feature>
<dbReference type="RefSeq" id="WP_054783267.1">
    <property type="nucleotide sequence ID" value="NZ_FPBD01000001.1"/>
</dbReference>
<dbReference type="AlphaFoldDB" id="A0A1I6YDX3"/>
<protein>
    <submittedName>
        <fullName evidence="2">Uncharacterized protein</fullName>
    </submittedName>
</protein>
<name>A0A1I6YDX3_9HYPH</name>
<keyword evidence="3" id="KW-1185">Reference proteome</keyword>
<dbReference type="Proteomes" id="UP000183371">
    <property type="component" value="Unassembled WGS sequence"/>
</dbReference>
<feature type="compositionally biased region" description="Basic and acidic residues" evidence="1">
    <location>
        <begin position="11"/>
        <end position="24"/>
    </location>
</feature>
<sequence>MTQNHKANAAPEERKQQLTERRTEPPAQTFATFTQALAGALAERRAAKAEGINRTNKNNN</sequence>
<proteinExistence type="predicted"/>
<evidence type="ECO:0000256" key="1">
    <source>
        <dbReference type="SAM" id="MobiDB-lite"/>
    </source>
</evidence>
<gene>
    <name evidence="2" type="ORF">SAMN05444141_101802</name>
</gene>
<reference evidence="3" key="1">
    <citation type="submission" date="2016-10" db="EMBL/GenBank/DDBJ databases">
        <authorList>
            <person name="Varghese N."/>
            <person name="Submissions S."/>
        </authorList>
    </citation>
    <scope>NUCLEOTIDE SEQUENCE [LARGE SCALE GENOMIC DNA]</scope>
    <source>
        <strain evidence="3">DSM 17465</strain>
    </source>
</reference>
<dbReference type="EMBL" id="FPBD01000001">
    <property type="protein sequence ID" value="SFT48541.1"/>
    <property type="molecule type" value="Genomic_DNA"/>
</dbReference>